<feature type="compositionally biased region" description="Polar residues" evidence="1">
    <location>
        <begin position="303"/>
        <end position="312"/>
    </location>
</feature>
<evidence type="ECO:0000256" key="1">
    <source>
        <dbReference type="SAM" id="MobiDB-lite"/>
    </source>
</evidence>
<dbReference type="EMBL" id="CP020083">
    <property type="protein sequence ID" value="ASR50714.1"/>
    <property type="molecule type" value="Genomic_DNA"/>
</dbReference>
<feature type="compositionally biased region" description="Polar residues" evidence="1">
    <location>
        <begin position="601"/>
        <end position="614"/>
    </location>
</feature>
<feature type="compositionally biased region" description="Low complexity" evidence="1">
    <location>
        <begin position="333"/>
        <end position="344"/>
    </location>
</feature>
<dbReference type="GeneID" id="303484708"/>
<keyword evidence="4" id="KW-1185">Reference proteome</keyword>
<dbReference type="Gene3D" id="3.30.750.140">
    <property type="match status" value="1"/>
</dbReference>
<accession>A0ABM6M477</accession>
<proteinExistence type="predicted"/>
<evidence type="ECO:0000313" key="3">
    <source>
        <dbReference type="EMBL" id="ASR50714.1"/>
    </source>
</evidence>
<organism evidence="3 4">
    <name type="scientific">Blastomonas fulva</name>
    <dbReference type="NCBI Taxonomy" id="1550728"/>
    <lineage>
        <taxon>Bacteria</taxon>
        <taxon>Pseudomonadati</taxon>
        <taxon>Pseudomonadota</taxon>
        <taxon>Alphaproteobacteria</taxon>
        <taxon>Sphingomonadales</taxon>
        <taxon>Sphingomonadaceae</taxon>
        <taxon>Blastomonas</taxon>
    </lineage>
</organism>
<feature type="domain" description="Flagellar hook-length control protein-like C-terminal" evidence="2">
    <location>
        <begin position="496"/>
        <end position="573"/>
    </location>
</feature>
<evidence type="ECO:0000259" key="2">
    <source>
        <dbReference type="Pfam" id="PF02120"/>
    </source>
</evidence>
<dbReference type="Proteomes" id="UP000258016">
    <property type="component" value="Chromosome"/>
</dbReference>
<feature type="compositionally biased region" description="Basic residues" evidence="1">
    <location>
        <begin position="616"/>
        <end position="625"/>
    </location>
</feature>
<dbReference type="Pfam" id="PF02120">
    <property type="entry name" value="Flg_hook"/>
    <property type="match status" value="1"/>
</dbReference>
<dbReference type="CDD" id="cd17470">
    <property type="entry name" value="T3SS_Flik_C"/>
    <property type="match status" value="1"/>
</dbReference>
<sequence>MSQDMMQALSGSSLMSLSVGTLPAVKSGMMLDANPFASQLAQMIGPDAAMGDTGAARAAAAGAGDAGFALALAQVPAPVAVAQAVPLADAPEIPALPEDASPTAIIEAVLGGVMKPAAAPVAASAPIAAEAPVTQAAAAVLAPQTPALSQITPQALPEAVVAEDIAADPHTARPRRTARLDETVASAADAVPLAAPAIEAVVPAPVRPEASAPDTGSVPFAISARPAPVTGSVPAAKAAYTVTDAAPQGVAPPAPLMAGDDIVQTQAQPVTQPQALAQTQAVQLPAEAPQTVAASSLQSDAVQSGAVGSNAETTAPAPTAQAQPGRGVTAERASAPVAIPASPAKTEAPKVAPEQAPVTDAAATAEIILPGQIPLQPQRSTATPSSRTAVSAAGQRAIQAAAQAARPAQALSALFDLADPSAQPVSAASMLDAVGAKTAEAVPPSWAAALNAVVAPAIANTVPGLTAPVATGAAQAAPLETLAFDAGFVGNVETQIARVVGGGQMVRMQISPEHLGRIDIEMLAGPERDHVRITTEHDAVRDTLVQSQVRLEQDLRANNQRSADVTVELRQQSPGAQGGSAQQQRGQSGQEAGSAREALARQTTADPQAETSPAQRRARGNVRYA</sequence>
<gene>
    <name evidence="3" type="ORF">B5J99_03870</name>
</gene>
<feature type="compositionally biased region" description="Low complexity" evidence="1">
    <location>
        <begin position="313"/>
        <end position="324"/>
    </location>
</feature>
<dbReference type="InterPro" id="IPR021136">
    <property type="entry name" value="Flagellar_hook_control-like_C"/>
</dbReference>
<feature type="region of interest" description="Disordered" evidence="1">
    <location>
        <begin position="571"/>
        <end position="625"/>
    </location>
</feature>
<dbReference type="InterPro" id="IPR038610">
    <property type="entry name" value="FliK-like_C_sf"/>
</dbReference>
<dbReference type="RefSeq" id="WP_117351535.1">
    <property type="nucleotide sequence ID" value="NZ_CP020083.1"/>
</dbReference>
<reference evidence="3 4" key="1">
    <citation type="submission" date="2017-03" db="EMBL/GenBank/DDBJ databases">
        <title>Complete genome sequence of Blastomonas fulva degrading microcsystin LR.</title>
        <authorList>
            <person name="Lee H.-g."/>
            <person name="Jin L."/>
            <person name="oh H.-M."/>
        </authorList>
    </citation>
    <scope>NUCLEOTIDE SEQUENCE [LARGE SCALE GENOMIC DNA]</scope>
    <source>
        <strain evidence="3 4">T2</strain>
    </source>
</reference>
<feature type="region of interest" description="Disordered" evidence="1">
    <location>
        <begin position="303"/>
        <end position="358"/>
    </location>
</feature>
<evidence type="ECO:0000313" key="4">
    <source>
        <dbReference type="Proteomes" id="UP000258016"/>
    </source>
</evidence>
<name>A0ABM6M477_9SPHN</name>
<feature type="compositionally biased region" description="Low complexity" evidence="1">
    <location>
        <begin position="571"/>
        <end position="595"/>
    </location>
</feature>
<protein>
    <recommendedName>
        <fullName evidence="2">Flagellar hook-length control protein-like C-terminal domain-containing protein</fullName>
    </recommendedName>
</protein>